<organism evidence="5 6">
    <name type="scientific">Allacma fusca</name>
    <dbReference type="NCBI Taxonomy" id="39272"/>
    <lineage>
        <taxon>Eukaryota</taxon>
        <taxon>Metazoa</taxon>
        <taxon>Ecdysozoa</taxon>
        <taxon>Arthropoda</taxon>
        <taxon>Hexapoda</taxon>
        <taxon>Collembola</taxon>
        <taxon>Symphypleona</taxon>
        <taxon>Sminthuridae</taxon>
        <taxon>Allacma</taxon>
    </lineage>
</organism>
<reference evidence="5" key="1">
    <citation type="submission" date="2021-06" db="EMBL/GenBank/DDBJ databases">
        <authorList>
            <person name="Hodson N. C."/>
            <person name="Mongue J. A."/>
            <person name="Jaron S. K."/>
        </authorList>
    </citation>
    <scope>NUCLEOTIDE SEQUENCE</scope>
</reference>
<dbReference type="OrthoDB" id="4899631at2759"/>
<name>A0A8J2KR15_9HEXA</name>
<dbReference type="GO" id="GO:0031514">
    <property type="term" value="C:motile cilium"/>
    <property type="evidence" value="ECO:0007669"/>
    <property type="project" value="TreeGrafter"/>
</dbReference>
<keyword evidence="2" id="KW-0853">WD repeat</keyword>
<evidence type="ECO:0000256" key="4">
    <source>
        <dbReference type="ARBA" id="ARBA00023273"/>
    </source>
</evidence>
<evidence type="ECO:0000313" key="6">
    <source>
        <dbReference type="Proteomes" id="UP000708208"/>
    </source>
</evidence>
<evidence type="ECO:0008006" key="7">
    <source>
        <dbReference type="Google" id="ProtNLM"/>
    </source>
</evidence>
<keyword evidence="6" id="KW-1185">Reference proteome</keyword>
<dbReference type="EMBL" id="CAJVCH010186024">
    <property type="protein sequence ID" value="CAG7729896.1"/>
    <property type="molecule type" value="Genomic_DNA"/>
</dbReference>
<sequence length="1050" mass="120606">MYPGDPTVEDAIEEAKDLQRRNRESKVDFASQSSILEHCGENQLTGRCDTEPTDEKHLIKQLGLNSHQYLPLVPTRVYGRSDRVPFLNLTGPLKHHIAYSASNNIILFDYIKDQQIVLQGHKNKIVALVKDRRNKFFASGDWGPRSTVIIWDIFTGNPYQSLPLSEVHSNGVSSIDFAGYLTFIGVLGAEKHNKQIVSVWPYDSHRPVLEPVCQLQIPSKLGYQHEITFHPEKNEFFATTGHRGVAFYTWNRMDKKIMCHVPKLPKSFLSRMKKFTHSIWSVENGWLLTSTLAGFIVIWDVASPIGLVEPPDPNKNIREFKRCYKIGTTGLSSFAEHEGFYVVGDVTGVVRFYDKHFRLLRWTKNHKLPPIYCIAFNELKNQPPDFQRAMRDRYDTGQKPHIHKEKYSHIKDYTLGMAYYHQPSETTIERSSFDCPDFFLGVAHGNLYYYHLAEERLDTVVHGANSAFIACDVNQVSNHLALLTYKGEIHLYDTKTHRMIHRRRLFKKPTRVCCLKFHPTGAFAFVGALNGKIFYRRAFNWKPIDSPLDNSRSPISSIIFSEDGLYMAYHDKSRAVGLYINFPRKSTWVFKGKQRMHCKEIVDIMLYLDRTRNQNRLFSLSADRRIIEYDIPNSSLSGGLKALTVTRIEQFSIPRAMTLAEPFPNCKPHIIIANNNYKLSVYDPDDRLIRRTCQAPVYGTPVNKMMSIKPDGRKQGARVFTIFVCGNKLGLAKPPIDGNPYKYMALLSHPTGVKSTAASFDHKCVFSIGNSETVCIQWRTNVPAIERGTVSGGSGLKPFLKMLDRDMPEGKSLVTECQNCFYMLMLQKISSTKELLTSELRILVKEIPAVIRFCGYFPTEYEIDLMIEEAEFLGVLDHGERNDEITFDDFVKLFANHRRFPQFTKAMYANAFRKVSKHTHGDANMRGLRFRRLLTTKGEKISDIDLPVYLPNFFRSVIHTVYEPQIRDNKSGRKDKNMKKKKVTKKEIIDVIRGKVFMDTAYSRSVPWPMEWKHDVKAKGKMTAILAHLAKQRVITDNFPALGVITRMND</sequence>
<evidence type="ECO:0000256" key="3">
    <source>
        <dbReference type="ARBA" id="ARBA00022737"/>
    </source>
</evidence>
<evidence type="ECO:0000256" key="1">
    <source>
        <dbReference type="ARBA" id="ARBA00004138"/>
    </source>
</evidence>
<keyword evidence="4" id="KW-0966">Cell projection</keyword>
<comment type="subcellular location">
    <subcellularLocation>
        <location evidence="1">Cell projection</location>
        <location evidence="1">Cilium</location>
    </subcellularLocation>
</comment>
<gene>
    <name evidence="5" type="ORF">AFUS01_LOCUS18581</name>
</gene>
<dbReference type="PANTHER" id="PTHR13720:SF13">
    <property type="entry name" value="CILIA- AND FLAGELLA-ASSOCIATED PROTEIN 251"/>
    <property type="match status" value="1"/>
</dbReference>
<dbReference type="InterPro" id="IPR050630">
    <property type="entry name" value="WD_repeat_EMAP"/>
</dbReference>
<dbReference type="Proteomes" id="UP000708208">
    <property type="component" value="Unassembled WGS sequence"/>
</dbReference>
<comment type="caution">
    <text evidence="5">The sequence shown here is derived from an EMBL/GenBank/DDBJ whole genome shotgun (WGS) entry which is preliminary data.</text>
</comment>
<evidence type="ECO:0000256" key="2">
    <source>
        <dbReference type="ARBA" id="ARBA00022574"/>
    </source>
</evidence>
<protein>
    <recommendedName>
        <fullName evidence="7">WD repeat-containing protein on Y chromosome</fullName>
    </recommendedName>
</protein>
<keyword evidence="3" id="KW-0677">Repeat</keyword>
<evidence type="ECO:0000313" key="5">
    <source>
        <dbReference type="EMBL" id="CAG7729896.1"/>
    </source>
</evidence>
<accession>A0A8J2KR15</accession>
<dbReference type="PANTHER" id="PTHR13720">
    <property type="entry name" value="WD-40 REPEAT PROTEIN"/>
    <property type="match status" value="1"/>
</dbReference>
<proteinExistence type="predicted"/>
<dbReference type="AlphaFoldDB" id="A0A8J2KR15"/>